<dbReference type="PANTHER" id="PTHR46889:SF7">
    <property type="entry name" value="TRANSPOSASE FOR INSERTION SEQUENCE ELEMENT IS904"/>
    <property type="match status" value="1"/>
</dbReference>
<sequence>MSIPDRRAKLDRAHGVLSIRRQCRLLGLSRSGVYRTPQPANDDDLTLMRQIDELFTARPFLGSRRMAWLLSEDGVPINRKRVQRLMRKMGIEALGPKPRTSKPAPGHLIYP</sequence>
<evidence type="ECO:0000313" key="3">
    <source>
        <dbReference type="EMBL" id="SCB52676.1"/>
    </source>
</evidence>
<accession>A0A1C3XKU7</accession>
<feature type="domain" description="HTH-like" evidence="2">
    <location>
        <begin position="43"/>
        <end position="97"/>
    </location>
</feature>
<gene>
    <name evidence="3" type="ORF">GA0061099_103713</name>
</gene>
<proteinExistence type="predicted"/>
<evidence type="ECO:0000313" key="4">
    <source>
        <dbReference type="Proteomes" id="UP000183174"/>
    </source>
</evidence>
<feature type="region of interest" description="Disordered" evidence="1">
    <location>
        <begin position="90"/>
        <end position="111"/>
    </location>
</feature>
<protein>
    <submittedName>
        <fullName evidence="3">HTH-like domain-containing protein</fullName>
    </submittedName>
</protein>
<reference evidence="3 4" key="1">
    <citation type="submission" date="2016-08" db="EMBL/GenBank/DDBJ databases">
        <authorList>
            <person name="Seilhamer J.J."/>
        </authorList>
    </citation>
    <scope>NUCLEOTIDE SEQUENCE [LARGE SCALE GENOMIC DNA]</scope>
    <source>
        <strain evidence="3 4">CCBAU 10071</strain>
    </source>
</reference>
<dbReference type="AlphaFoldDB" id="A0A1C3XKU7"/>
<name>A0A1C3XKU7_9BRAD</name>
<organism evidence="3 4">
    <name type="scientific">Bradyrhizobium yuanmingense</name>
    <dbReference type="NCBI Taxonomy" id="108015"/>
    <lineage>
        <taxon>Bacteria</taxon>
        <taxon>Pseudomonadati</taxon>
        <taxon>Pseudomonadota</taxon>
        <taxon>Alphaproteobacteria</taxon>
        <taxon>Hyphomicrobiales</taxon>
        <taxon>Nitrobacteraceae</taxon>
        <taxon>Bradyrhizobium</taxon>
    </lineage>
</organism>
<dbReference type="Proteomes" id="UP000183174">
    <property type="component" value="Unassembled WGS sequence"/>
</dbReference>
<evidence type="ECO:0000256" key="1">
    <source>
        <dbReference type="SAM" id="MobiDB-lite"/>
    </source>
</evidence>
<dbReference type="Pfam" id="PF13276">
    <property type="entry name" value="HTH_21"/>
    <property type="match status" value="1"/>
</dbReference>
<dbReference type="InterPro" id="IPR025948">
    <property type="entry name" value="HTH-like_dom"/>
</dbReference>
<dbReference type="EMBL" id="FMAE01000037">
    <property type="protein sequence ID" value="SCB52676.1"/>
    <property type="molecule type" value="Genomic_DNA"/>
</dbReference>
<dbReference type="InterPro" id="IPR050900">
    <property type="entry name" value="Transposase_IS3/IS150/IS904"/>
</dbReference>
<evidence type="ECO:0000259" key="2">
    <source>
        <dbReference type="Pfam" id="PF13276"/>
    </source>
</evidence>
<dbReference type="PANTHER" id="PTHR46889">
    <property type="entry name" value="TRANSPOSASE INSF FOR INSERTION SEQUENCE IS3B-RELATED"/>
    <property type="match status" value="1"/>
</dbReference>